<dbReference type="WBParaSite" id="SCUD_0000038501-mRNA-1">
    <property type="protein sequence ID" value="SCUD_0000038501-mRNA-1"/>
    <property type="gene ID" value="SCUD_0000038501"/>
</dbReference>
<name>A0A183JCH8_9TREM</name>
<dbReference type="Proteomes" id="UP000279833">
    <property type="component" value="Unassembled WGS sequence"/>
</dbReference>
<sequence>MTHSKQNSLMLTNQLRRHNYSSERKKAEYLHEIDISLLNSVLLPPYEIFSESNAISFIEKYHKTKPVKYKAFVLPDRFVLHNKNRRLITYPKPCIIYSEVKYIFTSPSKSTLGCFVLCIDSCIDKICRYELYKIKDPTSHDFFIDFLTCVMGVKARQYCNIINSYYHQRHSITYKSKTSNTGRTSTPSPDESESLFNYELSSSNPSFNQLKRKYK</sequence>
<feature type="region of interest" description="Disordered" evidence="1">
    <location>
        <begin position="177"/>
        <end position="215"/>
    </location>
</feature>
<evidence type="ECO:0000259" key="2">
    <source>
        <dbReference type="Pfam" id="PF25356"/>
    </source>
</evidence>
<dbReference type="AlphaFoldDB" id="A0A183JCH8"/>
<keyword evidence="4" id="KW-1185">Reference proteome</keyword>
<evidence type="ECO:0000313" key="4">
    <source>
        <dbReference type="Proteomes" id="UP000279833"/>
    </source>
</evidence>
<proteinExistence type="predicted"/>
<reference evidence="3 4" key="2">
    <citation type="submission" date="2018-11" db="EMBL/GenBank/DDBJ databases">
        <authorList>
            <consortium name="Pathogen Informatics"/>
        </authorList>
    </citation>
    <scope>NUCLEOTIDE SEQUENCE [LARGE SCALE GENOMIC DNA]</scope>
    <source>
        <strain evidence="3">Dakar</strain>
        <strain evidence="4">Dakar, Senegal</strain>
    </source>
</reference>
<evidence type="ECO:0000313" key="3">
    <source>
        <dbReference type="EMBL" id="VDO61236.1"/>
    </source>
</evidence>
<accession>A0A183JCH8</accession>
<feature type="compositionally biased region" description="Polar residues" evidence="1">
    <location>
        <begin position="199"/>
        <end position="209"/>
    </location>
</feature>
<gene>
    <name evidence="3" type="ORF">SCUD_LOCUS386</name>
</gene>
<protein>
    <submittedName>
        <fullName evidence="5">MULE domain-containing protein</fullName>
    </submittedName>
</protein>
<dbReference type="EMBL" id="UZAK01000249">
    <property type="protein sequence ID" value="VDO61236.1"/>
    <property type="molecule type" value="Genomic_DNA"/>
</dbReference>
<feature type="domain" description="Trematode PH-like" evidence="2">
    <location>
        <begin position="28"/>
        <end position="138"/>
    </location>
</feature>
<dbReference type="OrthoDB" id="6241609at2759"/>
<evidence type="ECO:0000256" key="1">
    <source>
        <dbReference type="SAM" id="MobiDB-lite"/>
    </source>
</evidence>
<evidence type="ECO:0000313" key="5">
    <source>
        <dbReference type="WBParaSite" id="SCUD_0000038501-mRNA-1"/>
    </source>
</evidence>
<dbReference type="Pfam" id="PF25356">
    <property type="entry name" value="PH_trem"/>
    <property type="match status" value="1"/>
</dbReference>
<feature type="compositionally biased region" description="Polar residues" evidence="1">
    <location>
        <begin position="177"/>
        <end position="189"/>
    </location>
</feature>
<reference evidence="5" key="1">
    <citation type="submission" date="2016-06" db="UniProtKB">
        <authorList>
            <consortium name="WormBaseParasite"/>
        </authorList>
    </citation>
    <scope>IDENTIFICATION</scope>
</reference>
<dbReference type="InterPro" id="IPR057376">
    <property type="entry name" value="PH_trem"/>
</dbReference>
<organism evidence="5">
    <name type="scientific">Schistosoma curassoni</name>
    <dbReference type="NCBI Taxonomy" id="6186"/>
    <lineage>
        <taxon>Eukaryota</taxon>
        <taxon>Metazoa</taxon>
        <taxon>Spiralia</taxon>
        <taxon>Lophotrochozoa</taxon>
        <taxon>Platyhelminthes</taxon>
        <taxon>Trematoda</taxon>
        <taxon>Digenea</taxon>
        <taxon>Strigeidida</taxon>
        <taxon>Schistosomatoidea</taxon>
        <taxon>Schistosomatidae</taxon>
        <taxon>Schistosoma</taxon>
    </lineage>
</organism>